<dbReference type="Proteomes" id="UP000811365">
    <property type="component" value="Unassembled WGS sequence"/>
</dbReference>
<sequence>MTREEIHRRKQRGSRPNSGRTVANEPKKNVTIRLTAKEHLKLAEAGGSAFISEILRNTRVYLDLTKDGVVKVVSTPKFHRRRRADESRVDFSDSE</sequence>
<organism evidence="2 3">
    <name type="scientific">Faecalibacterium prausnitzii</name>
    <dbReference type="NCBI Taxonomy" id="853"/>
    <lineage>
        <taxon>Bacteria</taxon>
        <taxon>Bacillati</taxon>
        <taxon>Bacillota</taxon>
        <taxon>Clostridia</taxon>
        <taxon>Eubacteriales</taxon>
        <taxon>Oscillospiraceae</taxon>
        <taxon>Faecalibacterium</taxon>
    </lineage>
</organism>
<gene>
    <name evidence="2" type="ORF">KH315_08560</name>
</gene>
<dbReference type="EMBL" id="JAGZYH010000029">
    <property type="protein sequence ID" value="MBS6622194.1"/>
    <property type="molecule type" value="Genomic_DNA"/>
</dbReference>
<comment type="caution">
    <text evidence="2">The sequence shown here is derived from an EMBL/GenBank/DDBJ whole genome shotgun (WGS) entry which is preliminary data.</text>
</comment>
<reference evidence="2" key="1">
    <citation type="submission" date="2021-02" db="EMBL/GenBank/DDBJ databases">
        <title>Infant gut strain persistence is associated with maternal origin, phylogeny, and functional potential including surface adhesion and iron acquisition.</title>
        <authorList>
            <person name="Lou Y.C."/>
        </authorList>
    </citation>
    <scope>NUCLEOTIDE SEQUENCE</scope>
    <source>
        <strain evidence="2">L2_039_000G1_dasL2_039_000G1_maxbin2.maxbin.077</strain>
    </source>
</reference>
<evidence type="ECO:0000256" key="1">
    <source>
        <dbReference type="SAM" id="MobiDB-lite"/>
    </source>
</evidence>
<name>A0A9E1GKV4_9FIRM</name>
<protein>
    <submittedName>
        <fullName evidence="2">Uncharacterized protein</fullName>
    </submittedName>
</protein>
<evidence type="ECO:0000313" key="3">
    <source>
        <dbReference type="Proteomes" id="UP000811365"/>
    </source>
</evidence>
<dbReference type="AlphaFoldDB" id="A0A9E1GKV4"/>
<accession>A0A9E1GKV4</accession>
<evidence type="ECO:0000313" key="2">
    <source>
        <dbReference type="EMBL" id="MBS6622194.1"/>
    </source>
</evidence>
<proteinExistence type="predicted"/>
<feature type="region of interest" description="Disordered" evidence="1">
    <location>
        <begin position="1"/>
        <end position="28"/>
    </location>
</feature>